<dbReference type="Gene3D" id="3.90.550.10">
    <property type="entry name" value="Spore Coat Polysaccharide Biosynthesis Protein SpsA, Chain A"/>
    <property type="match status" value="1"/>
</dbReference>
<evidence type="ECO:0000313" key="11">
    <source>
        <dbReference type="EMBL" id="GGR93401.1"/>
    </source>
</evidence>
<dbReference type="Pfam" id="PF00483">
    <property type="entry name" value="NTP_transferase"/>
    <property type="match status" value="1"/>
</dbReference>
<gene>
    <name evidence="11" type="ORF">GCM10008960_20500</name>
</gene>
<evidence type="ECO:0000313" key="12">
    <source>
        <dbReference type="Proteomes" id="UP000644548"/>
    </source>
</evidence>
<name>A0ABQ2S6B6_9DEIO</name>
<dbReference type="EC" id="2.7.7.24" evidence="3 9"/>
<accession>A0ABQ2S6B6</accession>
<protein>
    <recommendedName>
        <fullName evidence="3 9">Glucose-1-phosphate thymidylyltransferase</fullName>
        <ecNumber evidence="3 9">2.7.7.24</ecNumber>
    </recommendedName>
</protein>
<evidence type="ECO:0000256" key="3">
    <source>
        <dbReference type="ARBA" id="ARBA00012461"/>
    </source>
</evidence>
<comment type="cofactor">
    <cofactor evidence="1">
        <name>Mg(2+)</name>
        <dbReference type="ChEBI" id="CHEBI:18420"/>
    </cofactor>
</comment>
<feature type="domain" description="Nucleotidyl transferase" evidence="10">
    <location>
        <begin position="7"/>
        <end position="242"/>
    </location>
</feature>
<dbReference type="InterPro" id="IPR005907">
    <property type="entry name" value="G1P_thy_trans_s"/>
</dbReference>
<organism evidence="11 12">
    <name type="scientific">Deinococcus sedimenti</name>
    <dbReference type="NCBI Taxonomy" id="1867090"/>
    <lineage>
        <taxon>Bacteria</taxon>
        <taxon>Thermotogati</taxon>
        <taxon>Deinococcota</taxon>
        <taxon>Deinococci</taxon>
        <taxon>Deinococcales</taxon>
        <taxon>Deinococcaceae</taxon>
        <taxon>Deinococcus</taxon>
    </lineage>
</organism>
<evidence type="ECO:0000256" key="9">
    <source>
        <dbReference type="RuleBase" id="RU003706"/>
    </source>
</evidence>
<keyword evidence="4 9" id="KW-0808">Transferase</keyword>
<dbReference type="InterPro" id="IPR029044">
    <property type="entry name" value="Nucleotide-diphossugar_trans"/>
</dbReference>
<evidence type="ECO:0000256" key="2">
    <source>
        <dbReference type="ARBA" id="ARBA00010480"/>
    </source>
</evidence>
<comment type="caution">
    <text evidence="11">The sequence shown here is derived from an EMBL/GenBank/DDBJ whole genome shotgun (WGS) entry which is preliminary data.</text>
</comment>
<dbReference type="InterPro" id="IPR005835">
    <property type="entry name" value="NTP_transferase_dom"/>
</dbReference>
<evidence type="ECO:0000256" key="1">
    <source>
        <dbReference type="ARBA" id="ARBA00001946"/>
    </source>
</evidence>
<evidence type="ECO:0000256" key="7">
    <source>
        <dbReference type="ARBA" id="ARBA00022842"/>
    </source>
</evidence>
<evidence type="ECO:0000256" key="4">
    <source>
        <dbReference type="ARBA" id="ARBA00022679"/>
    </source>
</evidence>
<keyword evidence="5 9" id="KW-0548">Nucleotidyltransferase</keyword>
<comment type="catalytic activity">
    <reaction evidence="8 9">
        <text>dTTP + alpha-D-glucose 1-phosphate + H(+) = dTDP-alpha-D-glucose + diphosphate</text>
        <dbReference type="Rhea" id="RHEA:15225"/>
        <dbReference type="ChEBI" id="CHEBI:15378"/>
        <dbReference type="ChEBI" id="CHEBI:33019"/>
        <dbReference type="ChEBI" id="CHEBI:37568"/>
        <dbReference type="ChEBI" id="CHEBI:57477"/>
        <dbReference type="ChEBI" id="CHEBI:58601"/>
        <dbReference type="EC" id="2.7.7.24"/>
    </reaction>
</comment>
<comment type="function">
    <text evidence="9">Catalyzes the formation of dTDP-glucose, from dTTP and glucose 1-phosphate, as well as its pyrophosphorolysis.</text>
</comment>
<keyword evidence="12" id="KW-1185">Reference proteome</keyword>
<reference evidence="12" key="1">
    <citation type="journal article" date="2019" name="Int. J. Syst. Evol. Microbiol.">
        <title>The Global Catalogue of Microorganisms (GCM) 10K type strain sequencing project: providing services to taxonomists for standard genome sequencing and annotation.</title>
        <authorList>
            <consortium name="The Broad Institute Genomics Platform"/>
            <consortium name="The Broad Institute Genome Sequencing Center for Infectious Disease"/>
            <person name="Wu L."/>
            <person name="Ma J."/>
        </authorList>
    </citation>
    <scope>NUCLEOTIDE SEQUENCE [LARGE SCALE GENOMIC DNA]</scope>
    <source>
        <strain evidence="12">JCM 31405</strain>
    </source>
</reference>
<evidence type="ECO:0000259" key="10">
    <source>
        <dbReference type="Pfam" id="PF00483"/>
    </source>
</evidence>
<dbReference type="RefSeq" id="WP_189073067.1">
    <property type="nucleotide sequence ID" value="NZ_BMQN01000003.1"/>
</dbReference>
<dbReference type="PANTHER" id="PTHR43532">
    <property type="entry name" value="GLUCOSE-1-PHOSPHATE THYMIDYLYLTRANSFERASE"/>
    <property type="match status" value="1"/>
</dbReference>
<dbReference type="SUPFAM" id="SSF53448">
    <property type="entry name" value="Nucleotide-diphospho-sugar transferases"/>
    <property type="match status" value="1"/>
</dbReference>
<evidence type="ECO:0000256" key="6">
    <source>
        <dbReference type="ARBA" id="ARBA00022723"/>
    </source>
</evidence>
<dbReference type="NCBIfam" id="TIGR01207">
    <property type="entry name" value="rmlA"/>
    <property type="match status" value="1"/>
</dbReference>
<evidence type="ECO:0000256" key="8">
    <source>
        <dbReference type="ARBA" id="ARBA00049336"/>
    </source>
</evidence>
<sequence length="299" mass="31897">MSVPRRGVVLAGGLGTRLFPATLAVSKQLLPVYDKPMIYYPLSTLMLAGHREVLIITAPRDLPLFEQLLGDGGQWGVKLSYAVQAEPRGIAQALTLAGPFLGGQACTLILGDNLFHGPDITRQLLAAQARPTGATIFASEVSDPGRYGVVSFGPGGAVTSLEEKPLRPASSYAVTGLYTYGPDAVDLAGSLPVSARGEFEITDLNRLYLERGELTVECLERGSVWMDAGTHDSLLEASSFVQAIERRQGVKLACPEEIALHHGWLSPDEVLLRAEQLGGPYAAYLRRVAQRQGASGGSI</sequence>
<dbReference type="EMBL" id="BMQN01000003">
    <property type="protein sequence ID" value="GGR93401.1"/>
    <property type="molecule type" value="Genomic_DNA"/>
</dbReference>
<keyword evidence="6 9" id="KW-0479">Metal-binding</keyword>
<dbReference type="PANTHER" id="PTHR43532:SF1">
    <property type="entry name" value="GLUCOSE-1-PHOSPHATE THYMIDYLYLTRANSFERASE 1"/>
    <property type="match status" value="1"/>
</dbReference>
<proteinExistence type="inferred from homology"/>
<comment type="similarity">
    <text evidence="2 9">Belongs to the glucose-1-phosphate thymidylyltransferase family.</text>
</comment>
<evidence type="ECO:0000256" key="5">
    <source>
        <dbReference type="ARBA" id="ARBA00022695"/>
    </source>
</evidence>
<keyword evidence="7 9" id="KW-0460">Magnesium</keyword>
<dbReference type="CDD" id="cd02538">
    <property type="entry name" value="G1P_TT_short"/>
    <property type="match status" value="1"/>
</dbReference>
<dbReference type="Proteomes" id="UP000644548">
    <property type="component" value="Unassembled WGS sequence"/>
</dbReference>